<comment type="caution">
    <text evidence="3">The sequence shown here is derived from an EMBL/GenBank/DDBJ whole genome shotgun (WGS) entry which is preliminary data.</text>
</comment>
<dbReference type="EMBL" id="SNZK01000003">
    <property type="protein sequence ID" value="TDR53949.1"/>
    <property type="molecule type" value="Genomic_DNA"/>
</dbReference>
<evidence type="ECO:0000259" key="1">
    <source>
        <dbReference type="Pfam" id="PF07299"/>
    </source>
</evidence>
<dbReference type="InterPro" id="IPR010841">
    <property type="entry name" value="EF-G-binding_N"/>
</dbReference>
<dbReference type="InterPro" id="IPR038344">
    <property type="entry name" value="EF-G_N_sf"/>
</dbReference>
<dbReference type="STRING" id="1265846.PROCOU_03074"/>
<dbReference type="Gene3D" id="1.20.1280.250">
    <property type="match status" value="1"/>
</dbReference>
<accession>A0A4R6ZPC1</accession>
<feature type="domain" description="Elongation factor G-binding protein N-terminal" evidence="1">
    <location>
        <begin position="4"/>
        <end position="86"/>
    </location>
</feature>
<keyword evidence="4" id="KW-1185">Reference proteome</keyword>
<dbReference type="Pfam" id="PF16571">
    <property type="entry name" value="FBP_C"/>
    <property type="match status" value="1"/>
</dbReference>
<name>A0A4R6ZPC1_9LIST</name>
<dbReference type="AlphaFoldDB" id="A0A4R6ZPC1"/>
<gene>
    <name evidence="3" type="ORF">DFP96_10345</name>
</gene>
<dbReference type="CDD" id="cd16342">
    <property type="entry name" value="FusC_FusB"/>
    <property type="match status" value="1"/>
</dbReference>
<dbReference type="Pfam" id="PF07299">
    <property type="entry name" value="EF-G-binding_N"/>
    <property type="match status" value="1"/>
</dbReference>
<protein>
    <submittedName>
        <fullName evidence="3">Fibronectin-binding protein (FBP)</fullName>
    </submittedName>
</protein>
<reference evidence="3 4" key="1">
    <citation type="submission" date="2019-03" db="EMBL/GenBank/DDBJ databases">
        <title>Genomic Encyclopedia of Type Strains, Phase III (KMG-III): the genomes of soil and plant-associated and newly described type strains.</title>
        <authorList>
            <person name="Whitman W."/>
        </authorList>
    </citation>
    <scope>NUCLEOTIDE SEQUENCE [LARGE SCALE GENOMIC DNA]</scope>
    <source>
        <strain evidence="3 4">CECT 7972</strain>
    </source>
</reference>
<evidence type="ECO:0000313" key="4">
    <source>
        <dbReference type="Proteomes" id="UP000295558"/>
    </source>
</evidence>
<dbReference type="Proteomes" id="UP000295558">
    <property type="component" value="Unassembled WGS sequence"/>
</dbReference>
<dbReference type="InterPro" id="IPR032330">
    <property type="entry name" value="EF-G-binding_C"/>
</dbReference>
<evidence type="ECO:0000259" key="2">
    <source>
        <dbReference type="Pfam" id="PF16571"/>
    </source>
</evidence>
<dbReference type="RefSeq" id="WP_133620170.1">
    <property type="nucleotide sequence ID" value="NZ_JAARQJ010000002.1"/>
</dbReference>
<dbReference type="OrthoDB" id="1891078at2"/>
<proteinExistence type="predicted"/>
<feature type="domain" description="Elongation factor G-binding protein C-terminal treble-clef zinc-finger" evidence="2">
    <location>
        <begin position="100"/>
        <end position="204"/>
    </location>
</feature>
<evidence type="ECO:0000313" key="3">
    <source>
        <dbReference type="EMBL" id="TDR53949.1"/>
    </source>
</evidence>
<organism evidence="3 4">
    <name type="scientific">Listeria rocourtiae</name>
    <dbReference type="NCBI Taxonomy" id="647910"/>
    <lineage>
        <taxon>Bacteria</taxon>
        <taxon>Bacillati</taxon>
        <taxon>Bacillota</taxon>
        <taxon>Bacilli</taxon>
        <taxon>Bacillales</taxon>
        <taxon>Listeriaceae</taxon>
        <taxon>Listeria</taxon>
    </lineage>
</organism>
<sequence>MNAFITNANYHFILKQATNAFYGAQNTNDEGVKNALRFSCIDKAQAIFEELEVEQGQLIGKIFHIHSEEELEAFGAKLQEFLIPFPLVTDATIKKLFPKVKKLKLPTLSDEEIKQLVFLGWNDTSAQKKFIIAKHDGKLTGIQGNFTPTSKKGICAFCHQNERVGLFKADIKTKGSTDNFRAIGQYICADSLTCSSNVQSTNRLDAFIHELKS</sequence>